<keyword evidence="3" id="KW-1185">Reference proteome</keyword>
<keyword evidence="1" id="KW-0812">Transmembrane</keyword>
<evidence type="ECO:0000313" key="2">
    <source>
        <dbReference type="EMBL" id="TXB68000.1"/>
    </source>
</evidence>
<feature type="transmembrane region" description="Helical" evidence="1">
    <location>
        <begin position="507"/>
        <end position="537"/>
    </location>
</feature>
<feature type="transmembrane region" description="Helical" evidence="1">
    <location>
        <begin position="291"/>
        <end position="308"/>
    </location>
</feature>
<dbReference type="Pfam" id="PF01944">
    <property type="entry name" value="SpoIIM"/>
    <property type="match status" value="1"/>
</dbReference>
<feature type="transmembrane region" description="Helical" evidence="1">
    <location>
        <begin position="411"/>
        <end position="431"/>
    </location>
</feature>
<dbReference type="RefSeq" id="WP_147166121.1">
    <property type="nucleotide sequence ID" value="NZ_VOOR01000005.1"/>
</dbReference>
<feature type="transmembrane region" description="Helical" evidence="1">
    <location>
        <begin position="557"/>
        <end position="585"/>
    </location>
</feature>
<name>A0A5C6S2B5_9BACT</name>
<feature type="transmembrane region" description="Helical" evidence="1">
    <location>
        <begin position="166"/>
        <end position="188"/>
    </location>
</feature>
<comment type="caution">
    <text evidence="2">The sequence shown here is derived from an EMBL/GenBank/DDBJ whole genome shotgun (WGS) entry which is preliminary data.</text>
</comment>
<keyword evidence="1" id="KW-0472">Membrane</keyword>
<feature type="transmembrane region" description="Helical" evidence="1">
    <location>
        <begin position="261"/>
        <end position="279"/>
    </location>
</feature>
<dbReference type="OrthoDB" id="9800053at2"/>
<evidence type="ECO:0000313" key="3">
    <source>
        <dbReference type="Proteomes" id="UP000321580"/>
    </source>
</evidence>
<organism evidence="2 3">
    <name type="scientific">Phaeodactylibacter luteus</name>
    <dbReference type="NCBI Taxonomy" id="1564516"/>
    <lineage>
        <taxon>Bacteria</taxon>
        <taxon>Pseudomonadati</taxon>
        <taxon>Bacteroidota</taxon>
        <taxon>Saprospiria</taxon>
        <taxon>Saprospirales</taxon>
        <taxon>Haliscomenobacteraceae</taxon>
        <taxon>Phaeodactylibacter</taxon>
    </lineage>
</organism>
<dbReference type="PANTHER" id="PTHR35337">
    <property type="entry name" value="SLR1478 PROTEIN"/>
    <property type="match status" value="1"/>
</dbReference>
<dbReference type="Proteomes" id="UP000321580">
    <property type="component" value="Unassembled WGS sequence"/>
</dbReference>
<feature type="transmembrane region" description="Helical" evidence="1">
    <location>
        <begin position="329"/>
        <end position="350"/>
    </location>
</feature>
<protein>
    <submittedName>
        <fullName evidence="2">Stage II sporulation protein M</fullName>
    </submittedName>
</protein>
<dbReference type="PANTHER" id="PTHR35337:SF1">
    <property type="entry name" value="SLR1478 PROTEIN"/>
    <property type="match status" value="1"/>
</dbReference>
<feature type="transmembrane region" description="Helical" evidence="1">
    <location>
        <begin position="356"/>
        <end position="377"/>
    </location>
</feature>
<dbReference type="EMBL" id="VOOR01000005">
    <property type="protein sequence ID" value="TXB68000.1"/>
    <property type="molecule type" value="Genomic_DNA"/>
</dbReference>
<accession>A0A5C6S2B5</accession>
<reference evidence="2 3" key="1">
    <citation type="submission" date="2019-08" db="EMBL/GenBank/DDBJ databases">
        <title>Genome of Phaeodactylibacter luteus.</title>
        <authorList>
            <person name="Bowman J.P."/>
        </authorList>
    </citation>
    <scope>NUCLEOTIDE SEQUENCE [LARGE SCALE GENOMIC DNA]</scope>
    <source>
        <strain evidence="2 3">KCTC 42180</strain>
    </source>
</reference>
<evidence type="ECO:0000256" key="1">
    <source>
        <dbReference type="SAM" id="Phobius"/>
    </source>
</evidence>
<keyword evidence="1" id="KW-1133">Transmembrane helix</keyword>
<gene>
    <name evidence="2" type="ORF">FRY97_03900</name>
</gene>
<dbReference type="InterPro" id="IPR002798">
    <property type="entry name" value="SpoIIM-like"/>
</dbReference>
<feature type="transmembrane region" description="Helical" evidence="1">
    <location>
        <begin position="98"/>
        <end position="119"/>
    </location>
</feature>
<sequence>MRETRFIRQNQEKWQRFEEALDEGARDPEALNELFVQVTDDLSYSRTFYPNRSVRVYLNNLAQKVFASLYRNRRSSARRLLTFWTEELPLLMYEARGAFRLSFLLFVLAMLIGMVSSAMDPEFLRVILGDRYVDMTLENIASGDPMAVYKQKGELGMSLGITINNLWVAFLTFVTGAFFMIGSIAVLIRNGIMLGAFQYFFIERDLFWESFLTVWIHGTLEISAIIIAGTAGITMGRGLAFPGTYTRWQAFQQSARRGVKIMAGIAPVIIAAGFIEGYLTRHTQTPDLLRGAFIALCLAFVLIYFVWYPHIRAQIAAGTREESRGIAGGAAPALPFGTVASTGAIFSATFTFLRAHFWPLAGAATVSSLAFIALAFLPGEALPASRFRFPSGVFESLGAAGQFFNNADAPLAPFANWLGFALVSFVVWRRLLRAEQPERRVKAWEVSRAVPAAGLLAIFFFTNSSFTPILILLGLYLPMVWAFDALHGKRGVLKAGARAFQLWLPNLSRSIGLGLVIGITGLLFFSLVNTALAWFFLDLFTWVVQLEPGAMEQFSAVLFTFISVWAFYFVMGIGFISGGLLYATLREIQEAPALRARIKEIKKAGRIRGLAKE</sequence>
<dbReference type="AlphaFoldDB" id="A0A5C6S2B5"/>
<proteinExistence type="predicted"/>